<gene>
    <name evidence="1" type="ORF">HSBAA_29350</name>
</gene>
<evidence type="ECO:0000313" key="2">
    <source>
        <dbReference type="Proteomes" id="UP000320231"/>
    </source>
</evidence>
<accession>A0A455UAQ7</accession>
<reference evidence="1 2" key="1">
    <citation type="journal article" date="2019" name="Microbiol. Resour. Announc.">
        <title>Complete Genome Sequence of Halomonas sulfidaeris Strain Esulfide1 Isolated from a Metal Sulfide Rock at a Depth of 2,200 Meters, Obtained Using Nanopore Sequencing.</title>
        <authorList>
            <person name="Saito M."/>
            <person name="Nishigata A."/>
            <person name="Galipon J."/>
            <person name="Arakawa K."/>
        </authorList>
    </citation>
    <scope>NUCLEOTIDE SEQUENCE [LARGE SCALE GENOMIC DNA]</scope>
    <source>
        <strain evidence="1 2">ATCC BAA-803</strain>
    </source>
</reference>
<dbReference type="KEGG" id="hsr:HSBAA_29350"/>
<dbReference type="AlphaFoldDB" id="A0A455UAQ7"/>
<name>A0A455UAQ7_9GAMM</name>
<organism evidence="1 2">
    <name type="scientific">Vreelandella sulfidaeris</name>
    <dbReference type="NCBI Taxonomy" id="115553"/>
    <lineage>
        <taxon>Bacteria</taxon>
        <taxon>Pseudomonadati</taxon>
        <taxon>Pseudomonadota</taxon>
        <taxon>Gammaproteobacteria</taxon>
        <taxon>Oceanospirillales</taxon>
        <taxon>Halomonadaceae</taxon>
        <taxon>Vreelandella</taxon>
    </lineage>
</organism>
<protein>
    <submittedName>
        <fullName evidence="1">Uncharacterized protein</fullName>
    </submittedName>
</protein>
<evidence type="ECO:0000313" key="1">
    <source>
        <dbReference type="EMBL" id="BBI61629.1"/>
    </source>
</evidence>
<dbReference type="EMBL" id="AP019514">
    <property type="protein sequence ID" value="BBI61629.1"/>
    <property type="molecule type" value="Genomic_DNA"/>
</dbReference>
<sequence>MKLSSNANSAPPFDKSDLNPTELVSVFEGWAASDGRDHLETGNIPDYMKSINYLKRLIAINEESAPK</sequence>
<proteinExistence type="predicted"/>
<dbReference type="Proteomes" id="UP000320231">
    <property type="component" value="Chromosome"/>
</dbReference>